<dbReference type="InterPro" id="IPR036420">
    <property type="entry name" value="BRCT_dom_sf"/>
</dbReference>
<dbReference type="Gene3D" id="3.30.428.10">
    <property type="entry name" value="HIT-like"/>
    <property type="match status" value="1"/>
</dbReference>
<dbReference type="InterPro" id="IPR002589">
    <property type="entry name" value="Macro_dom"/>
</dbReference>
<dbReference type="PROSITE" id="PS51084">
    <property type="entry name" value="HIT_2"/>
    <property type="match status" value="1"/>
</dbReference>
<dbReference type="PANTHER" id="PTHR12486">
    <property type="entry name" value="APRATAXIN-RELATED"/>
    <property type="match status" value="1"/>
</dbReference>
<dbReference type="PROSITE" id="PS50172">
    <property type="entry name" value="BRCT"/>
    <property type="match status" value="1"/>
</dbReference>
<dbReference type="GO" id="GO:0003725">
    <property type="term" value="F:double-stranded RNA binding"/>
    <property type="evidence" value="ECO:0007669"/>
    <property type="project" value="TreeGrafter"/>
</dbReference>
<comment type="subcellular location">
    <subcellularLocation>
        <location evidence="1">Nucleus</location>
    </subcellularLocation>
</comment>
<dbReference type="Pfam" id="PF10283">
    <property type="entry name" value="zf-CCHH"/>
    <property type="match status" value="1"/>
</dbReference>
<reference evidence="9 10" key="1">
    <citation type="journal article" date="2018" name="Genome Biol. Evol.">
        <title>Multiple Roots of Fruiting Body Formation in Amoebozoa.</title>
        <authorList>
            <person name="Hillmann F."/>
            <person name="Forbes G."/>
            <person name="Novohradska S."/>
            <person name="Ferling I."/>
            <person name="Riege K."/>
            <person name="Groth M."/>
            <person name="Westermann M."/>
            <person name="Marz M."/>
            <person name="Spaller T."/>
            <person name="Winckler T."/>
            <person name="Schaap P."/>
            <person name="Glockner G."/>
        </authorList>
    </citation>
    <scope>NUCLEOTIDE SEQUENCE [LARGE SCALE GENOMIC DNA]</scope>
    <source>
        <strain evidence="9 10">Jena</strain>
    </source>
</reference>
<feature type="region of interest" description="Disordered" evidence="5">
    <location>
        <begin position="259"/>
        <end position="338"/>
    </location>
</feature>
<dbReference type="InterPro" id="IPR001357">
    <property type="entry name" value="BRCT_dom"/>
</dbReference>
<sequence length="925" mass="104681">MVRISANSGKPNRCTEETQFSGQNESWMGIFSGIIFAFNSKEDTLSNDLVNLITDNGGEYARSVTSNVTHLVATSLNPSMRIDLATKHHTHIIRPEFFEESAERGLRLNEAHYWLKKSEQKSRGGKKEAPIAKEIKKSESVEGKSDAQKEYRVQLFLKTEEEEKELEVKEGSNTFGRGDDTGISDKRCSRNQVEIIVDKKKRKVTAIQRGTNPSMIRRAHEDNSEHMKRDEEYKIDDGDTITLVTTLFPIVVRISSADLKRRPESPLQKTSKRAKKEQDLPPCPYGSKCYRKSKEHNQQFSHSLEEEHSEEEQKETAINDRGGDDEMGEKEEEGHKRIAFPSISTSNYGFDIDRAAKAAVRVITDFLETYNDPDLRLVLVDIQESDTLSAFRKHYTLKDKRFVVQACDITKMKSVAKLRCRYIVNAANPGYSSGGHGANRAIHAACESRDPQGKLIEHLFVATKKRAKSGSAGDALLVELPLETPMRKKEGVEFVIHCVGPNMNDNKPNSLRGDYVKGTRLLTKCYASILSHFALSLGLKPKPEGPFKSDYEDPFISDIDDDELDSLMNPKKEKIEKKEEREEKKEEKKPNNAFSLLMGNTNKFDQQPAKKPASGSNNDNQAFKNFLLPYVTNSDANKESIYLQTNDFTVIKDKYPKARYHFLVMSHRKPLIMNLKDLDASKVDLLEQMKSVGEDVVQRIQAQNPDVEFKIGFHAQPSLNLVHMHVISQDFDSPCIKNKKHWNSFTTPFFVQADQFIEMLERDKKIQVGVWIHTLVADREQFDEEKYKKYLEAPLKYLGSVFHCPFEEDPSNISLGNNTPTPAPLWGSTGLSGSSSRNREQGDSWKFAFILFGISLGLAVASFFGSSNWDAVQAIWDSVKELAIVYLLWRSQVHRAPQEGPIAAPSNQIADVSVPLIQQIQDQAS</sequence>
<dbReference type="CDD" id="cd22671">
    <property type="entry name" value="FHA_APTX-like"/>
    <property type="match status" value="1"/>
</dbReference>
<evidence type="ECO:0000259" key="6">
    <source>
        <dbReference type="PROSITE" id="PS50172"/>
    </source>
</evidence>
<dbReference type="GO" id="GO:0033699">
    <property type="term" value="F:DNA 5'-adenosine monophosphate hydrolase activity"/>
    <property type="evidence" value="ECO:0007669"/>
    <property type="project" value="TreeGrafter"/>
</dbReference>
<name>A0A2P6NV99_9EUKA</name>
<evidence type="ECO:0000256" key="2">
    <source>
        <dbReference type="ARBA" id="ARBA00022801"/>
    </source>
</evidence>
<keyword evidence="3" id="KW-0539">Nucleus</keyword>
<keyword evidence="2" id="KW-0378">Hydrolase</keyword>
<dbReference type="SUPFAM" id="SSF49879">
    <property type="entry name" value="SMAD/FHA domain"/>
    <property type="match status" value="1"/>
</dbReference>
<dbReference type="Pfam" id="PF00533">
    <property type="entry name" value="BRCT"/>
    <property type="match status" value="1"/>
</dbReference>
<dbReference type="InterPro" id="IPR043472">
    <property type="entry name" value="Macro_dom-like"/>
</dbReference>
<dbReference type="InterPro" id="IPR008984">
    <property type="entry name" value="SMAD_FHA_dom_sf"/>
</dbReference>
<dbReference type="SUPFAM" id="SSF52113">
    <property type="entry name" value="BRCT domain"/>
    <property type="match status" value="1"/>
</dbReference>
<feature type="compositionally biased region" description="Basic and acidic residues" evidence="5">
    <location>
        <begin position="314"/>
        <end position="324"/>
    </location>
</feature>
<gene>
    <name evidence="9" type="ORF">PROFUN_02631</name>
</gene>
<dbReference type="AlphaFoldDB" id="A0A2P6NV99"/>
<dbReference type="SMART" id="SM00292">
    <property type="entry name" value="BRCT"/>
    <property type="match status" value="1"/>
</dbReference>
<dbReference type="OrthoDB" id="3512845at2759"/>
<comment type="caution">
    <text evidence="9">The sequence shown here is derived from an EMBL/GenBank/DDBJ whole genome shotgun (WGS) entry which is preliminary data.</text>
</comment>
<dbReference type="Gene3D" id="3.40.220.10">
    <property type="entry name" value="Leucine Aminopeptidase, subunit E, domain 1"/>
    <property type="match status" value="2"/>
</dbReference>
<dbReference type="SUPFAM" id="SSF54197">
    <property type="entry name" value="HIT-like"/>
    <property type="match status" value="1"/>
</dbReference>
<dbReference type="InParanoid" id="A0A2P6NV99"/>
<dbReference type="PANTHER" id="PTHR12486:SF4">
    <property type="entry name" value="APRATAXIN"/>
    <property type="match status" value="1"/>
</dbReference>
<feature type="region of interest" description="Disordered" evidence="5">
    <location>
        <begin position="559"/>
        <end position="598"/>
    </location>
</feature>
<comment type="caution">
    <text evidence="4">Lacks conserved residue(s) required for the propagation of feature annotation.</text>
</comment>
<feature type="domain" description="BRCT" evidence="6">
    <location>
        <begin position="26"/>
        <end position="115"/>
    </location>
</feature>
<evidence type="ECO:0000313" key="10">
    <source>
        <dbReference type="Proteomes" id="UP000241769"/>
    </source>
</evidence>
<dbReference type="Gene3D" id="2.60.200.20">
    <property type="match status" value="1"/>
</dbReference>
<dbReference type="Proteomes" id="UP000241769">
    <property type="component" value="Unassembled WGS sequence"/>
</dbReference>
<evidence type="ECO:0000259" key="7">
    <source>
        <dbReference type="PROSITE" id="PS51084"/>
    </source>
</evidence>
<dbReference type="EMBL" id="MDYQ01000016">
    <property type="protein sequence ID" value="PRP87894.1"/>
    <property type="molecule type" value="Genomic_DNA"/>
</dbReference>
<keyword evidence="10" id="KW-1185">Reference proteome</keyword>
<proteinExistence type="predicted"/>
<dbReference type="InterPro" id="IPR011146">
    <property type="entry name" value="HIT-like"/>
</dbReference>
<dbReference type="InterPro" id="IPR019406">
    <property type="entry name" value="APLF_PBZ"/>
</dbReference>
<evidence type="ECO:0000256" key="3">
    <source>
        <dbReference type="ARBA" id="ARBA00023242"/>
    </source>
</evidence>
<dbReference type="GO" id="GO:0030983">
    <property type="term" value="F:mismatched DNA binding"/>
    <property type="evidence" value="ECO:0007669"/>
    <property type="project" value="TreeGrafter"/>
</dbReference>
<feature type="domain" description="Macro" evidence="8">
    <location>
        <begin position="389"/>
        <end position="631"/>
    </location>
</feature>
<dbReference type="Pfam" id="PF17913">
    <property type="entry name" value="FHA_2"/>
    <property type="match status" value="1"/>
</dbReference>
<evidence type="ECO:0000259" key="8">
    <source>
        <dbReference type="PROSITE" id="PS51154"/>
    </source>
</evidence>
<feature type="domain" description="HIT" evidence="7">
    <location>
        <begin position="627"/>
        <end position="736"/>
    </location>
</feature>
<evidence type="ECO:0000256" key="1">
    <source>
        <dbReference type="ARBA" id="ARBA00004123"/>
    </source>
</evidence>
<organism evidence="9 10">
    <name type="scientific">Planoprotostelium fungivorum</name>
    <dbReference type="NCBI Taxonomy" id="1890364"/>
    <lineage>
        <taxon>Eukaryota</taxon>
        <taxon>Amoebozoa</taxon>
        <taxon>Evosea</taxon>
        <taxon>Variosea</taxon>
        <taxon>Cavosteliida</taxon>
        <taxon>Cavosteliaceae</taxon>
        <taxon>Planoprotostelium</taxon>
    </lineage>
</organism>
<accession>A0A2P6NV99</accession>
<dbReference type="PROSITE" id="PS51154">
    <property type="entry name" value="MACRO"/>
    <property type="match status" value="1"/>
</dbReference>
<evidence type="ECO:0000256" key="5">
    <source>
        <dbReference type="SAM" id="MobiDB-lite"/>
    </source>
</evidence>
<dbReference type="InterPro" id="IPR036265">
    <property type="entry name" value="HIT-like_sf"/>
</dbReference>
<feature type="compositionally biased region" description="Basic and acidic residues" evidence="5">
    <location>
        <begin position="570"/>
        <end position="590"/>
    </location>
</feature>
<evidence type="ECO:0000313" key="9">
    <source>
        <dbReference type="EMBL" id="PRP87894.1"/>
    </source>
</evidence>
<dbReference type="GO" id="GO:1990165">
    <property type="term" value="F:single-strand break-containing DNA binding"/>
    <property type="evidence" value="ECO:0007669"/>
    <property type="project" value="TreeGrafter"/>
</dbReference>
<dbReference type="GO" id="GO:0000012">
    <property type="term" value="P:single strand break repair"/>
    <property type="evidence" value="ECO:0007669"/>
    <property type="project" value="TreeGrafter"/>
</dbReference>
<evidence type="ECO:0000256" key="4">
    <source>
        <dbReference type="PROSITE-ProRule" id="PRU00464"/>
    </source>
</evidence>
<dbReference type="SUPFAM" id="SSF52949">
    <property type="entry name" value="Macro domain-like"/>
    <property type="match status" value="2"/>
</dbReference>
<dbReference type="Gene3D" id="3.40.50.10190">
    <property type="entry name" value="BRCT domain"/>
    <property type="match status" value="1"/>
</dbReference>
<dbReference type="GO" id="GO:0005634">
    <property type="term" value="C:nucleus"/>
    <property type="evidence" value="ECO:0007669"/>
    <property type="project" value="UniProtKB-SubCell"/>
</dbReference>
<dbReference type="STRING" id="1890364.A0A2P6NV99"/>
<dbReference type="GO" id="GO:0003697">
    <property type="term" value="F:single-stranded DNA binding"/>
    <property type="evidence" value="ECO:0007669"/>
    <property type="project" value="TreeGrafter"/>
</dbReference>
<dbReference type="Pfam" id="PF11969">
    <property type="entry name" value="DcpS_C"/>
    <property type="match status" value="1"/>
</dbReference>
<dbReference type="InterPro" id="IPR041388">
    <property type="entry name" value="FHA_2"/>
</dbReference>
<protein>
    <submittedName>
        <fullName evidence="9">Putative aprataxin</fullName>
    </submittedName>
</protein>